<accession>A0A1J5P708</accession>
<evidence type="ECO:0000313" key="1">
    <source>
        <dbReference type="EMBL" id="OIQ63228.1"/>
    </source>
</evidence>
<dbReference type="GO" id="GO:0008168">
    <property type="term" value="F:methyltransferase activity"/>
    <property type="evidence" value="ECO:0007669"/>
    <property type="project" value="UniProtKB-KW"/>
</dbReference>
<name>A0A1J5P708_9ZZZZ</name>
<gene>
    <name evidence="1" type="ORF">GALL_552320</name>
</gene>
<dbReference type="GO" id="GO:0032259">
    <property type="term" value="P:methylation"/>
    <property type="evidence" value="ECO:0007669"/>
    <property type="project" value="UniProtKB-KW"/>
</dbReference>
<dbReference type="Pfam" id="PF03692">
    <property type="entry name" value="CxxCxxCC"/>
    <property type="match status" value="1"/>
</dbReference>
<sequence length="132" mass="14661">MPTTIPIHSDSPLPQSVGDGCTRCGKCCTNASYMLTLFATPNDILRWRREGRSDILRYAPVFQEIGSADLWIDPVSGNELSRCPFLKRSRGAGGKYLCSIHETRPDVCRGYPYSMEQMREDGCEIPIAAATN</sequence>
<dbReference type="EMBL" id="MLJW01009187">
    <property type="protein sequence ID" value="OIQ63228.1"/>
    <property type="molecule type" value="Genomic_DNA"/>
</dbReference>
<keyword evidence="1" id="KW-0966">Cell projection</keyword>
<keyword evidence="1" id="KW-0282">Flagellum</keyword>
<dbReference type="InterPro" id="IPR005358">
    <property type="entry name" value="Puta_zinc/iron-chelating_dom"/>
</dbReference>
<keyword evidence="1" id="KW-0808">Transferase</keyword>
<dbReference type="AlphaFoldDB" id="A0A1J5P708"/>
<protein>
    <submittedName>
        <fullName evidence="1">Flagellin N-methylase</fullName>
    </submittedName>
</protein>
<reference evidence="1" key="1">
    <citation type="submission" date="2016-10" db="EMBL/GenBank/DDBJ databases">
        <title>Sequence of Gallionella enrichment culture.</title>
        <authorList>
            <person name="Poehlein A."/>
            <person name="Muehling M."/>
            <person name="Daniel R."/>
        </authorList>
    </citation>
    <scope>NUCLEOTIDE SEQUENCE</scope>
</reference>
<comment type="caution">
    <text evidence="1">The sequence shown here is derived from an EMBL/GenBank/DDBJ whole genome shotgun (WGS) entry which is preliminary data.</text>
</comment>
<organism evidence="1">
    <name type="scientific">mine drainage metagenome</name>
    <dbReference type="NCBI Taxonomy" id="410659"/>
    <lineage>
        <taxon>unclassified sequences</taxon>
        <taxon>metagenomes</taxon>
        <taxon>ecological metagenomes</taxon>
    </lineage>
</organism>
<proteinExistence type="predicted"/>
<keyword evidence="1" id="KW-0969">Cilium</keyword>
<keyword evidence="1" id="KW-0489">Methyltransferase</keyword>